<evidence type="ECO:0000256" key="3">
    <source>
        <dbReference type="ARBA" id="ARBA00022679"/>
    </source>
</evidence>
<dbReference type="EMBL" id="FNGA01000001">
    <property type="protein sequence ID" value="SDK38035.1"/>
    <property type="molecule type" value="Genomic_DNA"/>
</dbReference>
<dbReference type="Proteomes" id="UP000199053">
    <property type="component" value="Unassembled WGS sequence"/>
</dbReference>
<gene>
    <name evidence="5" type="primary">trmJ</name>
    <name evidence="7" type="ORF">SAMN05660337_0270</name>
</gene>
<dbReference type="GO" id="GO:0002128">
    <property type="term" value="P:tRNA nucleoside ribose methylation"/>
    <property type="evidence" value="ECO:0007669"/>
    <property type="project" value="TreeGrafter"/>
</dbReference>
<evidence type="ECO:0000256" key="4">
    <source>
        <dbReference type="ARBA" id="ARBA00022691"/>
    </source>
</evidence>
<comment type="catalytic activity">
    <reaction evidence="5">
        <text>uridine(32) in tRNA + S-adenosyl-L-methionine = 2'-O-methyluridine(32) in tRNA + S-adenosyl-L-homocysteine + H(+)</text>
        <dbReference type="Rhea" id="RHEA:42936"/>
        <dbReference type="Rhea" id="RHEA-COMP:10107"/>
        <dbReference type="Rhea" id="RHEA-COMP:10290"/>
        <dbReference type="ChEBI" id="CHEBI:15378"/>
        <dbReference type="ChEBI" id="CHEBI:57856"/>
        <dbReference type="ChEBI" id="CHEBI:59789"/>
        <dbReference type="ChEBI" id="CHEBI:65315"/>
        <dbReference type="ChEBI" id="CHEBI:74478"/>
        <dbReference type="EC" id="2.1.1.200"/>
    </reaction>
</comment>
<evidence type="ECO:0000256" key="2">
    <source>
        <dbReference type="ARBA" id="ARBA00022603"/>
    </source>
</evidence>
<dbReference type="Gene3D" id="3.40.1280.10">
    <property type="match status" value="1"/>
</dbReference>
<evidence type="ECO:0000256" key="1">
    <source>
        <dbReference type="ARBA" id="ARBA00007228"/>
    </source>
</evidence>
<keyword evidence="5" id="KW-0963">Cytoplasm</keyword>
<dbReference type="InterPro" id="IPR029026">
    <property type="entry name" value="tRNA_m1G_MTases_N"/>
</dbReference>
<dbReference type="InterPro" id="IPR001537">
    <property type="entry name" value="SpoU_MeTrfase"/>
</dbReference>
<name>A0A1G9BGR2_9BACT</name>
<evidence type="ECO:0000259" key="6">
    <source>
        <dbReference type="Pfam" id="PF00588"/>
    </source>
</evidence>
<dbReference type="GO" id="GO:0005829">
    <property type="term" value="C:cytosol"/>
    <property type="evidence" value="ECO:0007669"/>
    <property type="project" value="TreeGrafter"/>
</dbReference>
<evidence type="ECO:0000313" key="7">
    <source>
        <dbReference type="EMBL" id="SDK38035.1"/>
    </source>
</evidence>
<dbReference type="InterPro" id="IPR029028">
    <property type="entry name" value="Alpha/beta_knot_MTases"/>
</dbReference>
<dbReference type="RefSeq" id="WP_092157486.1">
    <property type="nucleotide sequence ID" value="NZ_FNGA01000001.1"/>
</dbReference>
<evidence type="ECO:0000256" key="5">
    <source>
        <dbReference type="RuleBase" id="RU362024"/>
    </source>
</evidence>
<dbReference type="NCBIfam" id="TIGR00050">
    <property type="entry name" value="rRNA_methyl_1"/>
    <property type="match status" value="1"/>
</dbReference>
<keyword evidence="4 5" id="KW-0949">S-adenosyl-L-methionine</keyword>
<dbReference type="SUPFAM" id="SSF75217">
    <property type="entry name" value="alpha/beta knot"/>
    <property type="match status" value="1"/>
</dbReference>
<dbReference type="PANTHER" id="PTHR42786">
    <property type="entry name" value="TRNA/RRNA METHYLTRANSFERASE"/>
    <property type="match status" value="1"/>
</dbReference>
<keyword evidence="3 7" id="KW-0808">Transferase</keyword>
<organism evidence="7 8">
    <name type="scientific">Maridesulfovibrio ferrireducens</name>
    <dbReference type="NCBI Taxonomy" id="246191"/>
    <lineage>
        <taxon>Bacteria</taxon>
        <taxon>Pseudomonadati</taxon>
        <taxon>Thermodesulfobacteriota</taxon>
        <taxon>Desulfovibrionia</taxon>
        <taxon>Desulfovibrionales</taxon>
        <taxon>Desulfovibrionaceae</taxon>
        <taxon>Maridesulfovibrio</taxon>
    </lineage>
</organism>
<comment type="function">
    <text evidence="5">Catalyzes the formation of 2'O-methylated cytidine (Cm32) or 2'O-methylated uridine (Um32) at position 32 in tRNA.</text>
</comment>
<comment type="subcellular location">
    <subcellularLocation>
        <location evidence="5">Cytoplasm</location>
    </subcellularLocation>
</comment>
<comment type="catalytic activity">
    <reaction evidence="5">
        <text>cytidine(32) in tRNA + S-adenosyl-L-methionine = 2'-O-methylcytidine(32) in tRNA + S-adenosyl-L-homocysteine + H(+)</text>
        <dbReference type="Rhea" id="RHEA:42932"/>
        <dbReference type="Rhea" id="RHEA-COMP:10288"/>
        <dbReference type="Rhea" id="RHEA-COMP:10289"/>
        <dbReference type="ChEBI" id="CHEBI:15378"/>
        <dbReference type="ChEBI" id="CHEBI:57856"/>
        <dbReference type="ChEBI" id="CHEBI:59789"/>
        <dbReference type="ChEBI" id="CHEBI:74495"/>
        <dbReference type="ChEBI" id="CHEBI:82748"/>
        <dbReference type="EC" id="2.1.1.200"/>
    </reaction>
</comment>
<dbReference type="STRING" id="246191.SAMN05660337_0270"/>
<evidence type="ECO:0000313" key="8">
    <source>
        <dbReference type="Proteomes" id="UP000199053"/>
    </source>
</evidence>
<dbReference type="Pfam" id="PF00588">
    <property type="entry name" value="SpoU_methylase"/>
    <property type="match status" value="1"/>
</dbReference>
<sequence length="256" mass="28633">MLKNISVVLFRTKYPENVGSTARAMKNMDCSNLILVTPPLWSMDRAMPLATAKAHVIVEEARICPDLNTALAGQTKIYGTTARTGGRRKGVLTPATAAPLIVQQLKNGEKVALVFGPEDKGLTNKETQLCSRLINIPTSDESSSLNLSQAVLILLYECFKEALDAPFTPSGPPEERPTTFEEQEILAANLQETLLAIDFLKEDNSDYWMLPVKRFMARIDIKRNEFNLLMGICRQIKWIIEKSKKIIDNEPERPSQ</sequence>
<reference evidence="8" key="1">
    <citation type="submission" date="2016-10" db="EMBL/GenBank/DDBJ databases">
        <authorList>
            <person name="Varghese N."/>
            <person name="Submissions S."/>
        </authorList>
    </citation>
    <scope>NUCLEOTIDE SEQUENCE [LARGE SCALE GENOMIC DNA]</scope>
    <source>
        <strain evidence="8">DSM 16995</strain>
    </source>
</reference>
<dbReference type="OrthoDB" id="9806346at2"/>
<dbReference type="Gene3D" id="1.10.8.590">
    <property type="match status" value="1"/>
</dbReference>
<dbReference type="CDD" id="cd18093">
    <property type="entry name" value="SpoU-like_TrmJ"/>
    <property type="match status" value="1"/>
</dbReference>
<dbReference type="AlphaFoldDB" id="A0A1G9BGR2"/>
<comment type="subunit">
    <text evidence="5">Homodimer.</text>
</comment>
<dbReference type="EC" id="2.1.1.200" evidence="5"/>
<dbReference type="PIRSF" id="PIRSF004808">
    <property type="entry name" value="LasT"/>
    <property type="match status" value="1"/>
</dbReference>
<keyword evidence="5" id="KW-0819">tRNA processing</keyword>
<comment type="similarity">
    <text evidence="1">Belongs to the class IV-like SAM-binding methyltransferase superfamily. RNA methyltransferase TrmH family.</text>
</comment>
<accession>A0A1G9BGR2</accession>
<proteinExistence type="inferred from homology"/>
<dbReference type="GO" id="GO:0003723">
    <property type="term" value="F:RNA binding"/>
    <property type="evidence" value="ECO:0007669"/>
    <property type="project" value="InterPro"/>
</dbReference>
<feature type="domain" description="tRNA/rRNA methyltransferase SpoU type" evidence="6">
    <location>
        <begin position="5"/>
        <end position="156"/>
    </location>
</feature>
<keyword evidence="2 5" id="KW-0489">Methyltransferase</keyword>
<keyword evidence="8" id="KW-1185">Reference proteome</keyword>
<dbReference type="PANTHER" id="PTHR42786:SF2">
    <property type="entry name" value="TRNA (CYTIDINE_URIDINE-2'-O-)-METHYLTRANSFERASE TRMJ"/>
    <property type="match status" value="1"/>
</dbReference>
<dbReference type="InterPro" id="IPR004384">
    <property type="entry name" value="RNA_MeTrfase_TrmJ/LasT"/>
</dbReference>
<dbReference type="GO" id="GO:0106339">
    <property type="term" value="F:tRNA (cytidine(32)-2'-O)-methyltransferase activity"/>
    <property type="evidence" value="ECO:0007669"/>
    <property type="project" value="RHEA"/>
</dbReference>
<dbReference type="GO" id="GO:0160206">
    <property type="term" value="F:tRNA (cytidine(32)/uridine(32)-2'-O)-methyltransferase activity"/>
    <property type="evidence" value="ECO:0007669"/>
    <property type="project" value="UniProtKB-EC"/>
</dbReference>
<protein>
    <recommendedName>
        <fullName evidence="5">tRNA (cytidine/uridine-2'-O-)-methyltransferase TrmJ</fullName>
        <ecNumber evidence="5">2.1.1.200</ecNumber>
    </recommendedName>
    <alternativeName>
        <fullName evidence="5">tRNA (cytidine(32)/uridine(32)-2'-O)-methyltransferase</fullName>
    </alternativeName>
    <alternativeName>
        <fullName evidence="5">tRNA Cm32/Um32 methyltransferase</fullName>
    </alternativeName>
</protein>